<comment type="caution">
    <text evidence="2">The sequence shown here is derived from an EMBL/GenBank/DDBJ whole genome shotgun (WGS) entry which is preliminary data.</text>
</comment>
<reference evidence="3" key="1">
    <citation type="submission" date="2024-04" db="EMBL/GenBank/DDBJ databases">
        <title>Salinicola lusitanus LLJ914,a marine bacterium isolated from the Okinawa Trough.</title>
        <authorList>
            <person name="Li J."/>
        </authorList>
    </citation>
    <scope>NUCLEOTIDE SEQUENCE [LARGE SCALE GENOMIC DNA]</scope>
</reference>
<organism evidence="2 3">
    <name type="scientific">Mugilogobius chulae</name>
    <name type="common">yellowstripe goby</name>
    <dbReference type="NCBI Taxonomy" id="88201"/>
    <lineage>
        <taxon>Eukaryota</taxon>
        <taxon>Metazoa</taxon>
        <taxon>Chordata</taxon>
        <taxon>Craniata</taxon>
        <taxon>Vertebrata</taxon>
        <taxon>Euteleostomi</taxon>
        <taxon>Actinopterygii</taxon>
        <taxon>Neopterygii</taxon>
        <taxon>Teleostei</taxon>
        <taxon>Neoteleostei</taxon>
        <taxon>Acanthomorphata</taxon>
        <taxon>Gobiaria</taxon>
        <taxon>Gobiiformes</taxon>
        <taxon>Gobioidei</taxon>
        <taxon>Gobiidae</taxon>
        <taxon>Gobionellinae</taxon>
        <taxon>Mugilogobius</taxon>
    </lineage>
</organism>
<dbReference type="EMBL" id="JBBPFD010000001">
    <property type="protein sequence ID" value="KAK7944987.1"/>
    <property type="molecule type" value="Genomic_DNA"/>
</dbReference>
<dbReference type="AlphaFoldDB" id="A0AAW0Q375"/>
<evidence type="ECO:0000313" key="2">
    <source>
        <dbReference type="EMBL" id="KAK7944987.1"/>
    </source>
</evidence>
<dbReference type="Proteomes" id="UP001460270">
    <property type="component" value="Unassembled WGS sequence"/>
</dbReference>
<feature type="region of interest" description="Disordered" evidence="1">
    <location>
        <begin position="89"/>
        <end position="111"/>
    </location>
</feature>
<evidence type="ECO:0000313" key="3">
    <source>
        <dbReference type="Proteomes" id="UP001460270"/>
    </source>
</evidence>
<protein>
    <submittedName>
        <fullName evidence="2">Uncharacterized protein</fullName>
    </submittedName>
</protein>
<sequence>MRREKRHRKGIITNAAVRSQKVIQRRTIKKKKEAAILKEATRLRKEVGGAIEITKRRERKGKKVGVTTERVGGATEITKEKVGGATKTVIDDENTEDRAQSGALRDDGLYI</sequence>
<accession>A0AAW0Q375</accession>
<evidence type="ECO:0000256" key="1">
    <source>
        <dbReference type="SAM" id="MobiDB-lite"/>
    </source>
</evidence>
<gene>
    <name evidence="2" type="ORF">WMY93_000715</name>
</gene>
<name>A0AAW0Q375_9GOBI</name>
<proteinExistence type="predicted"/>
<feature type="compositionally biased region" description="Basic and acidic residues" evidence="1">
    <location>
        <begin position="96"/>
        <end position="111"/>
    </location>
</feature>
<keyword evidence="3" id="KW-1185">Reference proteome</keyword>